<dbReference type="Gene3D" id="3.30.413.10">
    <property type="entry name" value="Sulfite Reductase Hemoprotein, domain 1"/>
    <property type="match status" value="2"/>
</dbReference>
<dbReference type="Proteomes" id="UP000658305">
    <property type="component" value="Unassembled WGS sequence"/>
</dbReference>
<dbReference type="PANTHER" id="PTHR32439">
    <property type="entry name" value="FERREDOXIN--NITRITE REDUCTASE, CHLOROPLASTIC"/>
    <property type="match status" value="1"/>
</dbReference>
<proteinExistence type="predicted"/>
<feature type="region of interest" description="Disordered" evidence="7">
    <location>
        <begin position="1"/>
        <end position="44"/>
    </location>
</feature>
<evidence type="ECO:0000313" key="10">
    <source>
        <dbReference type="Proteomes" id="UP000658305"/>
    </source>
</evidence>
<organism evidence="9 10">
    <name type="scientific">Gemmobacter nanjingensis</name>
    <dbReference type="NCBI Taxonomy" id="488454"/>
    <lineage>
        <taxon>Bacteria</taxon>
        <taxon>Pseudomonadati</taxon>
        <taxon>Pseudomonadota</taxon>
        <taxon>Alphaproteobacteria</taxon>
        <taxon>Rhodobacterales</taxon>
        <taxon>Paracoccaceae</taxon>
        <taxon>Gemmobacter</taxon>
    </lineage>
</organism>
<evidence type="ECO:0000256" key="2">
    <source>
        <dbReference type="ARBA" id="ARBA00022617"/>
    </source>
</evidence>
<comment type="caution">
    <text evidence="9">The sequence shown here is derived from an EMBL/GenBank/DDBJ whole genome shotgun (WGS) entry which is preliminary data.</text>
</comment>
<evidence type="ECO:0000256" key="6">
    <source>
        <dbReference type="ARBA" id="ARBA00023014"/>
    </source>
</evidence>
<keyword evidence="6" id="KW-0411">Iron-sulfur</keyword>
<dbReference type="Pfam" id="PF03460">
    <property type="entry name" value="NIR_SIR_ferr"/>
    <property type="match status" value="1"/>
</dbReference>
<keyword evidence="2" id="KW-0349">Heme</keyword>
<sequence length="424" mass="43255">MSGVGKGAPVAGGLSAPRGGYAPSPRGYLGQDESEPGIQGPKISGPKIQGWCPGALRPMASGDGLVVRVRPPLGRLSGAQAAGIAALAAEHGNGRIDLSARANVQLRGVREDSHAALVDGLRCLGLIDADVATETRRNIVVQPFHDALTLRIAADLTAALAAPDAPDLPGKFGFAVDTGAARVLEATAADIRIERHGDALLLRPDGTALAKPVPPDTAATEALALARWFLAAGGVQGGRGRMAALIRSGALPPGFGIETTAQEFEPRPGPVPGGVLVGFAFGQMEAGTLATLARSGALRVTPWRMLLVEGADQAPDLPGLLTDPDDPLLRVIACTGAPGCGQAHRPVRDLARQLAPHLDRLTHVSGCAKGCAHPGPAPLTLTATPEGFALIRNGRADAPALSHTTAAALLARPERLSDPDATPL</sequence>
<dbReference type="InterPro" id="IPR036136">
    <property type="entry name" value="Nit/Sulf_reduc_fer-like_dom_sf"/>
</dbReference>
<evidence type="ECO:0000256" key="3">
    <source>
        <dbReference type="ARBA" id="ARBA00022723"/>
    </source>
</evidence>
<accession>A0ABQ3F6K1</accession>
<keyword evidence="10" id="KW-1185">Reference proteome</keyword>
<protein>
    <submittedName>
        <fullName evidence="9">Precorrin-3B synthase</fullName>
    </submittedName>
</protein>
<evidence type="ECO:0000256" key="1">
    <source>
        <dbReference type="ARBA" id="ARBA00022485"/>
    </source>
</evidence>
<evidence type="ECO:0000256" key="7">
    <source>
        <dbReference type="SAM" id="MobiDB-lite"/>
    </source>
</evidence>
<dbReference type="SUPFAM" id="SSF56014">
    <property type="entry name" value="Nitrite and sulphite reductase 4Fe-4S domain-like"/>
    <property type="match status" value="1"/>
</dbReference>
<dbReference type="InterPro" id="IPR051329">
    <property type="entry name" value="NIR_SIR_4Fe-4S"/>
</dbReference>
<dbReference type="PANTHER" id="PTHR32439:SF9">
    <property type="entry name" value="BLR3264 PROTEIN"/>
    <property type="match status" value="1"/>
</dbReference>
<keyword evidence="3" id="KW-0479">Metal-binding</keyword>
<dbReference type="InterPro" id="IPR012798">
    <property type="entry name" value="Cbl_synth_CobG-like"/>
</dbReference>
<name>A0ABQ3F6K1_9RHOB</name>
<gene>
    <name evidence="9" type="ORF">GCM10007291_02450</name>
</gene>
<dbReference type="EMBL" id="BMYI01000001">
    <property type="protein sequence ID" value="GHC09679.1"/>
    <property type="molecule type" value="Genomic_DNA"/>
</dbReference>
<dbReference type="Gene3D" id="3.90.480.10">
    <property type="entry name" value="Sulfite Reductase Hemoprotein,Domain 2"/>
    <property type="match status" value="1"/>
</dbReference>
<dbReference type="NCBIfam" id="TIGR02435">
    <property type="entry name" value="CobG"/>
    <property type="match status" value="1"/>
</dbReference>
<evidence type="ECO:0000256" key="4">
    <source>
        <dbReference type="ARBA" id="ARBA00023002"/>
    </source>
</evidence>
<reference evidence="10" key="1">
    <citation type="journal article" date="2019" name="Int. J. Syst. Evol. Microbiol.">
        <title>The Global Catalogue of Microorganisms (GCM) 10K type strain sequencing project: providing services to taxonomists for standard genome sequencing and annotation.</title>
        <authorList>
            <consortium name="The Broad Institute Genomics Platform"/>
            <consortium name="The Broad Institute Genome Sequencing Center for Infectious Disease"/>
            <person name="Wu L."/>
            <person name="Ma J."/>
        </authorList>
    </citation>
    <scope>NUCLEOTIDE SEQUENCE [LARGE SCALE GENOMIC DNA]</scope>
    <source>
        <strain evidence="10">KCTC 23298</strain>
    </source>
</reference>
<evidence type="ECO:0000313" key="9">
    <source>
        <dbReference type="EMBL" id="GHC09679.1"/>
    </source>
</evidence>
<feature type="domain" description="Nitrite/Sulfite reductase ferredoxin-like" evidence="8">
    <location>
        <begin position="58"/>
        <end position="121"/>
    </location>
</feature>
<dbReference type="InterPro" id="IPR005117">
    <property type="entry name" value="NiRdtase/SiRdtase_haem-b_fer"/>
</dbReference>
<evidence type="ECO:0000259" key="8">
    <source>
        <dbReference type="Pfam" id="PF03460"/>
    </source>
</evidence>
<keyword evidence="4" id="KW-0560">Oxidoreductase</keyword>
<keyword evidence="5" id="KW-0408">Iron</keyword>
<keyword evidence="1" id="KW-0004">4Fe-4S</keyword>
<dbReference type="SUPFAM" id="SSF55124">
    <property type="entry name" value="Nitrite/Sulfite reductase N-terminal domain-like"/>
    <property type="match status" value="1"/>
</dbReference>
<dbReference type="InterPro" id="IPR045854">
    <property type="entry name" value="NO2/SO3_Rdtase_4Fe4S_sf"/>
</dbReference>
<evidence type="ECO:0000256" key="5">
    <source>
        <dbReference type="ARBA" id="ARBA00023004"/>
    </source>
</evidence>